<gene>
    <name evidence="2" type="ORF">QWZ10_10175</name>
</gene>
<dbReference type="Proteomes" id="UP001243846">
    <property type="component" value="Unassembled WGS sequence"/>
</dbReference>
<dbReference type="InterPro" id="IPR027373">
    <property type="entry name" value="RHH_dom"/>
</dbReference>
<dbReference type="Pfam" id="PF13467">
    <property type="entry name" value="RHH_4"/>
    <property type="match status" value="1"/>
</dbReference>
<organism evidence="2 3">
    <name type="scientific">Paracoccus cavernae</name>
    <dbReference type="NCBI Taxonomy" id="1571207"/>
    <lineage>
        <taxon>Bacteria</taxon>
        <taxon>Pseudomonadati</taxon>
        <taxon>Pseudomonadota</taxon>
        <taxon>Alphaproteobacteria</taxon>
        <taxon>Rhodobacterales</taxon>
        <taxon>Paracoccaceae</taxon>
        <taxon>Paracoccus</taxon>
    </lineage>
</organism>
<evidence type="ECO:0000259" key="1">
    <source>
        <dbReference type="Pfam" id="PF13467"/>
    </source>
</evidence>
<comment type="caution">
    <text evidence="2">The sequence shown here is derived from an EMBL/GenBank/DDBJ whole genome shotgun (WGS) entry which is preliminary data.</text>
</comment>
<dbReference type="RefSeq" id="WP_377683747.1">
    <property type="nucleotide sequence ID" value="NZ_JBHMDZ010000002.1"/>
</dbReference>
<dbReference type="InterPro" id="IPR038268">
    <property type="entry name" value="RHH_sf"/>
</dbReference>
<sequence>MPDPAPLALPAMGPPLKRSVTIDGHRTSVSLEDAFWRDLREIAKRRATSPAGLIAAIDHARPPDVGLATAVRLFVLAEVKAGTTLAATPSGA</sequence>
<evidence type="ECO:0000313" key="2">
    <source>
        <dbReference type="EMBL" id="MDN3712074.1"/>
    </source>
</evidence>
<accession>A0ABT8D9V7</accession>
<dbReference type="EMBL" id="JAUFRC010000001">
    <property type="protein sequence ID" value="MDN3712074.1"/>
    <property type="molecule type" value="Genomic_DNA"/>
</dbReference>
<dbReference type="Gene3D" id="1.10.3990.20">
    <property type="entry name" value="protein bp1543"/>
    <property type="match status" value="1"/>
</dbReference>
<keyword evidence="3" id="KW-1185">Reference proteome</keyword>
<feature type="domain" description="Ribbon-helix-helix" evidence="1">
    <location>
        <begin position="16"/>
        <end position="78"/>
    </location>
</feature>
<name>A0ABT8D9V7_9RHOB</name>
<reference evidence="3" key="1">
    <citation type="journal article" date="2019" name="Int. J. Syst. Evol. Microbiol.">
        <title>The Global Catalogue of Microorganisms (GCM) 10K type strain sequencing project: providing services to taxonomists for standard genome sequencing and annotation.</title>
        <authorList>
            <consortium name="The Broad Institute Genomics Platform"/>
            <consortium name="The Broad Institute Genome Sequencing Center for Infectious Disease"/>
            <person name="Wu L."/>
            <person name="Ma J."/>
        </authorList>
    </citation>
    <scope>NUCLEOTIDE SEQUENCE [LARGE SCALE GENOMIC DNA]</scope>
    <source>
        <strain evidence="3">CECT 8482</strain>
    </source>
</reference>
<proteinExistence type="predicted"/>
<evidence type="ECO:0000313" key="3">
    <source>
        <dbReference type="Proteomes" id="UP001243846"/>
    </source>
</evidence>
<protein>
    <submittedName>
        <fullName evidence="2">Ribbon-helix-helix domain-containing protein</fullName>
    </submittedName>
</protein>